<name>A0A9X9Q6T2_GULGU</name>
<feature type="non-terminal residue" evidence="1">
    <location>
        <position position="1"/>
    </location>
</feature>
<sequence>MKEITIKSRRGRVSTASARWHVEDWHVSHTSSVFLCYVFIVLNCADVFNVEERVKNTGKLTDVCDRLTRILHSSHGSVMGYGQRAVVTGISR</sequence>
<accession>A0A9X9Q6T2</accession>
<reference evidence="1 2" key="1">
    <citation type="submission" date="2018-10" db="EMBL/GenBank/DDBJ databases">
        <authorList>
            <person name="Ekblom R."/>
            <person name="Jareborg N."/>
        </authorList>
    </citation>
    <scope>NUCLEOTIDE SEQUENCE [LARGE SCALE GENOMIC DNA]</scope>
    <source>
        <tissue evidence="1">Muscle</tissue>
    </source>
</reference>
<protein>
    <submittedName>
        <fullName evidence="1">Uncharacterized protein</fullName>
    </submittedName>
</protein>
<comment type="caution">
    <text evidence="1">The sequence shown here is derived from an EMBL/GenBank/DDBJ whole genome shotgun (WGS) entry which is preliminary data.</text>
</comment>
<proteinExistence type="predicted"/>
<keyword evidence="2" id="KW-1185">Reference proteome</keyword>
<evidence type="ECO:0000313" key="2">
    <source>
        <dbReference type="Proteomes" id="UP000269945"/>
    </source>
</evidence>
<gene>
    <name evidence="1" type="ORF">BN2614_LOCUS2</name>
</gene>
<evidence type="ECO:0000313" key="1">
    <source>
        <dbReference type="EMBL" id="VCX36813.1"/>
    </source>
</evidence>
<dbReference type="AlphaFoldDB" id="A0A9X9Q6T2"/>
<organism evidence="1 2">
    <name type="scientific">Gulo gulo</name>
    <name type="common">Wolverine</name>
    <name type="synonym">Gluton</name>
    <dbReference type="NCBI Taxonomy" id="48420"/>
    <lineage>
        <taxon>Eukaryota</taxon>
        <taxon>Metazoa</taxon>
        <taxon>Chordata</taxon>
        <taxon>Craniata</taxon>
        <taxon>Vertebrata</taxon>
        <taxon>Euteleostomi</taxon>
        <taxon>Mammalia</taxon>
        <taxon>Eutheria</taxon>
        <taxon>Laurasiatheria</taxon>
        <taxon>Carnivora</taxon>
        <taxon>Caniformia</taxon>
        <taxon>Musteloidea</taxon>
        <taxon>Mustelidae</taxon>
        <taxon>Guloninae</taxon>
        <taxon>Gulo</taxon>
    </lineage>
</organism>
<dbReference type="EMBL" id="CYRY02042854">
    <property type="protein sequence ID" value="VCX36813.1"/>
    <property type="molecule type" value="Genomic_DNA"/>
</dbReference>
<dbReference type="Proteomes" id="UP000269945">
    <property type="component" value="Unassembled WGS sequence"/>
</dbReference>